<dbReference type="Proteomes" id="UP001234297">
    <property type="component" value="Chromosome 6"/>
</dbReference>
<name>A0ACC2L2W6_PERAE</name>
<reference evidence="1 2" key="1">
    <citation type="journal article" date="2022" name="Hortic Res">
        <title>A haplotype resolved chromosomal level avocado genome allows analysis of novel avocado genes.</title>
        <authorList>
            <person name="Nath O."/>
            <person name="Fletcher S.J."/>
            <person name="Hayward A."/>
            <person name="Shaw L.M."/>
            <person name="Masouleh A.K."/>
            <person name="Furtado A."/>
            <person name="Henry R.J."/>
            <person name="Mitter N."/>
        </authorList>
    </citation>
    <scope>NUCLEOTIDE SEQUENCE [LARGE SCALE GENOMIC DNA]</scope>
    <source>
        <strain evidence="2">cv. Hass</strain>
    </source>
</reference>
<sequence length="507" mass="56421">MENPSNTNKNPNSTAPSSSTEKRKPRLIVRLGIFLISHSTIVSLSCCVAGFLSPHSPDSRQEHLHLLKCPHAWFCKSNVLRPGCFGSEQDGKIELSDALSLGLGYSIFSLLSKVTWLAKDIVWLAAESRYGEYASVSAWLRDYHNHFFFRSSGKLHVDTCLADHVHHERHDSQVRGRKFDVFRRAGTMAAALVFKIVDKQEEAEKDTLSIHAESSNGQMPNLDLINIVHYLEVPRQGLRVKVETAFSLLHSAWLRVVGEMLEWVSIMAGNLNPHWRFGIPAADYVEGTATLASSMYYEALGVPTGSHGALRDYQIDAITLEISPKISLKNELAHSTFLLRGGRLIEGVVLSVNNLLEKFHQSFLLYFLTSSNKLVSVYMIGFALLVLPLPVLAAALYREGMENPSNTNKNPNSAAPSSSTEKRKPQLIVRLGIFLISHSTIFSLLCCVAGFLSFLILPILAKNTYISENALMPGQDVLEANKMVKELLGLRFGSEELRMYVSLLRLV</sequence>
<keyword evidence="2" id="KW-1185">Reference proteome</keyword>
<protein>
    <submittedName>
        <fullName evidence="1">Uncharacterized protein</fullName>
    </submittedName>
</protein>
<evidence type="ECO:0000313" key="1">
    <source>
        <dbReference type="EMBL" id="KAJ8627784.1"/>
    </source>
</evidence>
<comment type="caution">
    <text evidence="1">The sequence shown here is derived from an EMBL/GenBank/DDBJ whole genome shotgun (WGS) entry which is preliminary data.</text>
</comment>
<gene>
    <name evidence="1" type="ORF">MRB53_021091</name>
</gene>
<accession>A0ACC2L2W6</accession>
<organism evidence="1 2">
    <name type="scientific">Persea americana</name>
    <name type="common">Avocado</name>
    <dbReference type="NCBI Taxonomy" id="3435"/>
    <lineage>
        <taxon>Eukaryota</taxon>
        <taxon>Viridiplantae</taxon>
        <taxon>Streptophyta</taxon>
        <taxon>Embryophyta</taxon>
        <taxon>Tracheophyta</taxon>
        <taxon>Spermatophyta</taxon>
        <taxon>Magnoliopsida</taxon>
        <taxon>Magnoliidae</taxon>
        <taxon>Laurales</taxon>
        <taxon>Lauraceae</taxon>
        <taxon>Persea</taxon>
    </lineage>
</organism>
<evidence type="ECO:0000313" key="2">
    <source>
        <dbReference type="Proteomes" id="UP001234297"/>
    </source>
</evidence>
<dbReference type="EMBL" id="CM056814">
    <property type="protein sequence ID" value="KAJ8627784.1"/>
    <property type="molecule type" value="Genomic_DNA"/>
</dbReference>
<proteinExistence type="predicted"/>